<feature type="domain" description="Cathepsin propeptide inhibitor" evidence="7">
    <location>
        <begin position="42"/>
        <end position="95"/>
    </location>
</feature>
<accession>A0ABM0XF38</accession>
<comment type="similarity">
    <text evidence="1">Belongs to the peptidase C1 family.</text>
</comment>
<name>A0ABM0XF38_CAMSA</name>
<keyword evidence="2" id="KW-0645">Protease</keyword>
<evidence type="ECO:0000256" key="1">
    <source>
        <dbReference type="ARBA" id="ARBA00008455"/>
    </source>
</evidence>
<keyword evidence="5" id="KW-0732">Signal</keyword>
<dbReference type="GeneID" id="104763327"/>
<feature type="domain" description="Peptidase C1A papain C-terminal" evidence="6">
    <location>
        <begin position="128"/>
        <end position="296"/>
    </location>
</feature>
<evidence type="ECO:0000256" key="5">
    <source>
        <dbReference type="SAM" id="SignalP"/>
    </source>
</evidence>
<dbReference type="SMART" id="SM00848">
    <property type="entry name" value="Inhibitor_I29"/>
    <property type="match status" value="1"/>
</dbReference>
<feature type="signal peptide" evidence="5">
    <location>
        <begin position="1"/>
        <end position="24"/>
    </location>
</feature>
<evidence type="ECO:0000313" key="9">
    <source>
        <dbReference type="RefSeq" id="XP_010485016.1"/>
    </source>
</evidence>
<dbReference type="PANTHER" id="PTHR12411">
    <property type="entry name" value="CYSTEINE PROTEASE FAMILY C1-RELATED"/>
    <property type="match status" value="1"/>
</dbReference>
<sequence>MNQKMKRLFLIIFSLLLIFNFARGFNFEELDLVSEESLSKLYEKWMGHYSIVRGTDEMDRRLEIFKDNVKYVHDTMTVPYNLKLNNFADLTFEEFFDMYGNCYTCDGEETYENVSGRFMHENTVEVELPTSVDWRREGAVTGAKSQGKYCRSCWAFSVVAAVEGINKIINKKELVSLSEQELVDCDSNNDGCKPDWGDEGFIRIEKDIDNPQGRCGIAMNPCYVFNVQKDNVMIDDYKRVTEDNEAALAAAVAIQPVSVVIAMDDRRFVQNTGIHALIDGYQLRLQVTTTDTTTPSPDFVF</sequence>
<keyword evidence="8" id="KW-1185">Reference proteome</keyword>
<protein>
    <submittedName>
        <fullName evidence="9">KDEL-tailed cysteine endopeptidase CEP2-like</fullName>
    </submittedName>
</protein>
<dbReference type="SUPFAM" id="SSF54001">
    <property type="entry name" value="Cysteine proteinases"/>
    <property type="match status" value="1"/>
</dbReference>
<organism evidence="8 9">
    <name type="scientific">Camelina sativa</name>
    <name type="common">False flax</name>
    <name type="synonym">Myagrum sativum</name>
    <dbReference type="NCBI Taxonomy" id="90675"/>
    <lineage>
        <taxon>Eukaryota</taxon>
        <taxon>Viridiplantae</taxon>
        <taxon>Streptophyta</taxon>
        <taxon>Embryophyta</taxon>
        <taxon>Tracheophyta</taxon>
        <taxon>Spermatophyta</taxon>
        <taxon>Magnoliopsida</taxon>
        <taxon>eudicotyledons</taxon>
        <taxon>Gunneridae</taxon>
        <taxon>Pentapetalae</taxon>
        <taxon>rosids</taxon>
        <taxon>malvids</taxon>
        <taxon>Brassicales</taxon>
        <taxon>Brassicaceae</taxon>
        <taxon>Camelineae</taxon>
        <taxon>Camelina</taxon>
    </lineage>
</organism>
<dbReference type="Gene3D" id="2.40.50.170">
    <property type="entry name" value="Cysteine proteinases. Chain C"/>
    <property type="match status" value="1"/>
</dbReference>
<dbReference type="Pfam" id="PF00112">
    <property type="entry name" value="Peptidase_C1"/>
    <property type="match status" value="1"/>
</dbReference>
<dbReference type="RefSeq" id="XP_010485016.1">
    <property type="nucleotide sequence ID" value="XM_010486714.1"/>
</dbReference>
<dbReference type="InterPro" id="IPR013201">
    <property type="entry name" value="Prot_inhib_I29"/>
</dbReference>
<reference evidence="9" key="2">
    <citation type="submission" date="2025-08" db="UniProtKB">
        <authorList>
            <consortium name="RefSeq"/>
        </authorList>
    </citation>
    <scope>IDENTIFICATION</scope>
    <source>
        <tissue evidence="9">Leaf</tissue>
    </source>
</reference>
<reference evidence="8" key="1">
    <citation type="journal article" date="2014" name="Nat. Commun.">
        <title>The emerging biofuel crop Camelina sativa retains a highly undifferentiated hexaploid genome structure.</title>
        <authorList>
            <person name="Kagale S."/>
            <person name="Koh C."/>
            <person name="Nixon J."/>
            <person name="Bollina V."/>
            <person name="Clarke W.E."/>
            <person name="Tuteja R."/>
            <person name="Spillane C."/>
            <person name="Robinson S.J."/>
            <person name="Links M.G."/>
            <person name="Clarke C."/>
            <person name="Higgins E.E."/>
            <person name="Huebert T."/>
            <person name="Sharpe A.G."/>
            <person name="Parkin I.A."/>
        </authorList>
    </citation>
    <scope>NUCLEOTIDE SEQUENCE [LARGE SCALE GENOMIC DNA]</scope>
    <source>
        <strain evidence="8">cv. DH55</strain>
    </source>
</reference>
<proteinExistence type="inferred from homology"/>
<evidence type="ECO:0000256" key="2">
    <source>
        <dbReference type="ARBA" id="ARBA00022670"/>
    </source>
</evidence>
<keyword evidence="3" id="KW-0378">Hydrolase</keyword>
<evidence type="ECO:0000256" key="4">
    <source>
        <dbReference type="ARBA" id="ARBA00022807"/>
    </source>
</evidence>
<dbReference type="Proteomes" id="UP000694864">
    <property type="component" value="Chromosome 18"/>
</dbReference>
<dbReference type="InterPro" id="IPR013128">
    <property type="entry name" value="Peptidase_C1A"/>
</dbReference>
<dbReference type="InterPro" id="IPR000668">
    <property type="entry name" value="Peptidase_C1A_C"/>
</dbReference>
<feature type="chain" id="PRO_5046888650" evidence="5">
    <location>
        <begin position="25"/>
        <end position="301"/>
    </location>
</feature>
<dbReference type="Gene3D" id="3.90.70.10">
    <property type="entry name" value="Cysteine proteinases"/>
    <property type="match status" value="1"/>
</dbReference>
<dbReference type="Pfam" id="PF08246">
    <property type="entry name" value="Inhibitor_I29"/>
    <property type="match status" value="1"/>
</dbReference>
<dbReference type="InterPro" id="IPR038765">
    <property type="entry name" value="Papain-like_cys_pep_sf"/>
</dbReference>
<gene>
    <name evidence="9" type="primary">LOC104763327</name>
</gene>
<evidence type="ECO:0000313" key="8">
    <source>
        <dbReference type="Proteomes" id="UP000694864"/>
    </source>
</evidence>
<evidence type="ECO:0000259" key="7">
    <source>
        <dbReference type="SMART" id="SM00848"/>
    </source>
</evidence>
<evidence type="ECO:0000259" key="6">
    <source>
        <dbReference type="SMART" id="SM00645"/>
    </source>
</evidence>
<evidence type="ECO:0000256" key="3">
    <source>
        <dbReference type="ARBA" id="ARBA00022801"/>
    </source>
</evidence>
<keyword evidence="4" id="KW-0788">Thiol protease</keyword>
<dbReference type="SMART" id="SM00645">
    <property type="entry name" value="Pept_C1"/>
    <property type="match status" value="1"/>
</dbReference>